<feature type="region of interest" description="Disordered" evidence="1">
    <location>
        <begin position="61"/>
        <end position="241"/>
    </location>
</feature>
<evidence type="ECO:0000313" key="3">
    <source>
        <dbReference type="Proteomes" id="UP000235392"/>
    </source>
</evidence>
<feature type="compositionally biased region" description="Basic and acidic residues" evidence="1">
    <location>
        <begin position="296"/>
        <end position="325"/>
    </location>
</feature>
<dbReference type="PANTHER" id="PTHR40132">
    <property type="entry name" value="PRE-MRNA-SPLICING FACTOR 38B"/>
    <property type="match status" value="1"/>
</dbReference>
<feature type="compositionally biased region" description="Basic and acidic residues" evidence="1">
    <location>
        <begin position="173"/>
        <end position="202"/>
    </location>
</feature>
<feature type="compositionally biased region" description="Basic residues" evidence="1">
    <location>
        <begin position="151"/>
        <end position="164"/>
    </location>
</feature>
<dbReference type="PANTHER" id="PTHR40132:SF1">
    <property type="entry name" value="PRE-MRNA-SPLICING FACTOR 38B"/>
    <property type="match status" value="1"/>
</dbReference>
<feature type="region of interest" description="Disordered" evidence="1">
    <location>
        <begin position="289"/>
        <end position="468"/>
    </location>
</feature>
<evidence type="ECO:0000313" key="2">
    <source>
        <dbReference type="EMBL" id="PLW06244.1"/>
    </source>
</evidence>
<evidence type="ECO:0000256" key="1">
    <source>
        <dbReference type="SAM" id="MobiDB-lite"/>
    </source>
</evidence>
<sequence length="468" mass="54174">MAQPTLYSDADIAKLLVRDSEAYQSSHSRLRSTILDGKALKTNKRFLKSVIRNANDHNRLLDRKPDRLSTPASRLPEEDRMDRDRHSHRSTTHHHTRIRSSRGTERGNRAHRRTWSSLSSSSSSSEVKHSRRSREEEYYSSASRRVEHTRSHAHSSTREIRKRSAAIDGMEDGDPREAERHSDKHKERRRERDRDRHQDWDGNHAGSSRSSKPSIRKTSATHEEQDHHASTANNNDDERLLPRASKMDKYFCAGYDPRLDVDLDAVTDAKTGLIEGGNYDDWESILAQMKAKREHKAREKETRLQEKLAAAERKLRNEEKKERKYEKKKRRRRNRDGARSASDTDDDDDDDREGQELDEARRKRKRREKRKKREAADRTSSAPRSKRRFEGGGECADEGERKRAKKHSRKPGPSSDSDCESSDCSSDPPHRTSAAPLTRNTQPSLIHFNRYSKPGKPREWDLGKASPT</sequence>
<gene>
    <name evidence="2" type="ORF">PCASD_24105</name>
</gene>
<feature type="compositionally biased region" description="Polar residues" evidence="1">
    <location>
        <begin position="205"/>
        <end position="218"/>
    </location>
</feature>
<feature type="compositionally biased region" description="Basic and acidic residues" evidence="1">
    <location>
        <begin position="75"/>
        <end position="85"/>
    </location>
</feature>
<proteinExistence type="predicted"/>
<comment type="caution">
    <text evidence="2">The sequence shown here is derived from an EMBL/GenBank/DDBJ whole genome shotgun (WGS) entry which is preliminary data.</text>
</comment>
<dbReference type="Proteomes" id="UP000235392">
    <property type="component" value="Unassembled WGS sequence"/>
</dbReference>
<name>A0A2N5RZ61_9BASI</name>
<feature type="compositionally biased region" description="Basic residues" evidence="1">
    <location>
        <begin position="362"/>
        <end position="373"/>
    </location>
</feature>
<feature type="compositionally biased region" description="Acidic residues" evidence="1">
    <location>
        <begin position="343"/>
        <end position="353"/>
    </location>
</feature>
<reference evidence="2 3" key="1">
    <citation type="submission" date="2017-11" db="EMBL/GenBank/DDBJ databases">
        <title>De novo assembly and phasing of dikaryotic genomes from two isolates of Puccinia coronata f. sp. avenae, the causal agent of oat crown rust.</title>
        <authorList>
            <person name="Miller M.E."/>
            <person name="Zhang Y."/>
            <person name="Omidvar V."/>
            <person name="Sperschneider J."/>
            <person name="Schwessinger B."/>
            <person name="Raley C."/>
            <person name="Palmer J.M."/>
            <person name="Garnica D."/>
            <person name="Upadhyaya N."/>
            <person name="Rathjen J."/>
            <person name="Taylor J.M."/>
            <person name="Park R.F."/>
            <person name="Dodds P.N."/>
            <person name="Hirsch C.D."/>
            <person name="Kianian S.F."/>
            <person name="Figueroa M."/>
        </authorList>
    </citation>
    <scope>NUCLEOTIDE SEQUENCE [LARGE SCALE GENOMIC DNA]</scope>
    <source>
        <strain evidence="2">12SD80</strain>
    </source>
</reference>
<dbReference type="EMBL" id="PGCI01001240">
    <property type="protein sequence ID" value="PLW06244.1"/>
    <property type="molecule type" value="Genomic_DNA"/>
</dbReference>
<accession>A0A2N5RZ61</accession>
<feature type="compositionally biased region" description="Basic and acidic residues" evidence="1">
    <location>
        <begin position="220"/>
        <end position="229"/>
    </location>
</feature>
<dbReference type="AlphaFoldDB" id="A0A2N5RZ61"/>
<protein>
    <submittedName>
        <fullName evidence="2">Uncharacterized protein</fullName>
    </submittedName>
</protein>
<feature type="compositionally biased region" description="Low complexity" evidence="1">
    <location>
        <begin position="115"/>
        <end position="125"/>
    </location>
</feature>
<feature type="compositionally biased region" description="Basic residues" evidence="1">
    <location>
        <begin position="86"/>
        <end position="100"/>
    </location>
</feature>
<organism evidence="2 3">
    <name type="scientific">Puccinia coronata f. sp. avenae</name>
    <dbReference type="NCBI Taxonomy" id="200324"/>
    <lineage>
        <taxon>Eukaryota</taxon>
        <taxon>Fungi</taxon>
        <taxon>Dikarya</taxon>
        <taxon>Basidiomycota</taxon>
        <taxon>Pucciniomycotina</taxon>
        <taxon>Pucciniomycetes</taxon>
        <taxon>Pucciniales</taxon>
        <taxon>Pucciniaceae</taxon>
        <taxon>Puccinia</taxon>
    </lineage>
</organism>